<evidence type="ECO:0000313" key="6">
    <source>
        <dbReference type="EMBL" id="MBC5996176.1"/>
    </source>
</evidence>
<dbReference type="PANTHER" id="PTHR34408">
    <property type="entry name" value="FAMILY PROTEIN, PUTATIVE-RELATED"/>
    <property type="match status" value="1"/>
</dbReference>
<dbReference type="InterPro" id="IPR002901">
    <property type="entry name" value="MGlyc_endo_b_GlcNAc-like_dom"/>
</dbReference>
<dbReference type="Gene3D" id="2.30.30.40">
    <property type="entry name" value="SH3 Domains"/>
    <property type="match status" value="8"/>
</dbReference>
<dbReference type="InterPro" id="IPR036028">
    <property type="entry name" value="SH3-like_dom_sf"/>
</dbReference>
<dbReference type="EMBL" id="JACRWE010000002">
    <property type="protein sequence ID" value="MBC5996176.1"/>
    <property type="molecule type" value="Genomic_DNA"/>
</dbReference>
<evidence type="ECO:0000256" key="1">
    <source>
        <dbReference type="ARBA" id="ARBA00022443"/>
    </source>
</evidence>
<keyword evidence="1" id="KW-0728">SH3 domain</keyword>
<feature type="region of interest" description="Disordered" evidence="2">
    <location>
        <begin position="457"/>
        <end position="496"/>
    </location>
</feature>
<feature type="compositionally biased region" description="Polar residues" evidence="2">
    <location>
        <begin position="260"/>
        <end position="271"/>
    </location>
</feature>
<feature type="domain" description="SH3b" evidence="5">
    <location>
        <begin position="548"/>
        <end position="610"/>
    </location>
</feature>
<dbReference type="Pfam" id="PF08239">
    <property type="entry name" value="SH3_3"/>
    <property type="match status" value="8"/>
</dbReference>
<feature type="compositionally biased region" description="Low complexity" evidence="2">
    <location>
        <begin position="225"/>
        <end position="241"/>
    </location>
</feature>
<dbReference type="SMART" id="SM00287">
    <property type="entry name" value="SH3b"/>
    <property type="match status" value="8"/>
</dbReference>
<feature type="domain" description="SH3b" evidence="5">
    <location>
        <begin position="24"/>
        <end position="87"/>
    </location>
</feature>
<feature type="region of interest" description="Disordered" evidence="2">
    <location>
        <begin position="225"/>
        <end position="271"/>
    </location>
</feature>
<feature type="compositionally biased region" description="Polar residues" evidence="2">
    <location>
        <begin position="479"/>
        <end position="496"/>
    </location>
</feature>
<dbReference type="InterPro" id="IPR003646">
    <property type="entry name" value="SH3-like_bac-type"/>
</dbReference>
<proteinExistence type="predicted"/>
<feature type="domain" description="SH3b" evidence="5">
    <location>
        <begin position="98"/>
        <end position="160"/>
    </location>
</feature>
<feature type="domain" description="SH3b" evidence="5">
    <location>
        <begin position="396"/>
        <end position="458"/>
    </location>
</feature>
<evidence type="ECO:0000259" key="4">
    <source>
        <dbReference type="PROSITE" id="PS50002"/>
    </source>
</evidence>
<evidence type="ECO:0000256" key="2">
    <source>
        <dbReference type="SAM" id="MobiDB-lite"/>
    </source>
</evidence>
<feature type="compositionally biased region" description="Low complexity" evidence="2">
    <location>
        <begin position="306"/>
        <end position="318"/>
    </location>
</feature>
<feature type="region of interest" description="Disordered" evidence="2">
    <location>
        <begin position="306"/>
        <end position="344"/>
    </location>
</feature>
<feature type="domain" description="SH3b" evidence="5">
    <location>
        <begin position="320"/>
        <end position="382"/>
    </location>
</feature>
<evidence type="ECO:0000256" key="3">
    <source>
        <dbReference type="SAM" id="SignalP"/>
    </source>
</evidence>
<keyword evidence="7" id="KW-1185">Reference proteome</keyword>
<feature type="chain" id="PRO_5046780804" evidence="3">
    <location>
        <begin position="21"/>
        <end position="877"/>
    </location>
</feature>
<feature type="compositionally biased region" description="Polar residues" evidence="2">
    <location>
        <begin position="555"/>
        <end position="573"/>
    </location>
</feature>
<dbReference type="SUPFAM" id="SSF50044">
    <property type="entry name" value="SH3-domain"/>
    <property type="match status" value="2"/>
</dbReference>
<dbReference type="Proteomes" id="UP000609849">
    <property type="component" value="Unassembled WGS sequence"/>
</dbReference>
<keyword evidence="3" id="KW-0732">Signal</keyword>
<sequence length="877" mass="95183">MRKGIALTALAMVPFSVSHANEAELLGIITSETLNVRSGAGSNFEVLYMVKKNDKVTVTDTSNGWYKVKNSEDKEGWVSSKYVSISESSETVSRSSSYDQKEVNTNGLNMRSGAGTSYRVITTLNKGTKVDVISESNGWSKIKYDGRLGYVYSTYLDNIKPSYTNTTTKIVNTDSLNVRSGPSTSNTIVGKLSKGTKVSVISESNGWSKILYNNKECYVSSRYLNSGSSSSDNSNNNSSNNTVKETKEVNTDSLNVRRGPSTSHSKIGTLSKGTKVSVISESNGWSKILYNNKEAYVSSQYLSKISSGSTGDNTSSNTVKETKEVNTDSLNVRRGPSTSHSKIGTLSKGTKVSVISESNGWSKILYNNKEAYVSSQYLSKISSGSTDDNTSSNTVKETKEVNTDSLNVRSGPSTSHSKIGTLSKGTKVGVISESNGWSKVLYNDKEAYVSSQYLSKISSGSTDDNTSSNTVKETKEVNTDSLNVRSGPSTSHSKIGTLSKGTKVGVISESNGWSKVLYNDKEAYVSSQYLSKISSGSTDDNTSSNTVKETKEVNTDSLNVRSGPSTSHSKIGTLSKGTKVGVISESNGWSKILYNDKEAYVSSQYLSEVSSDSGNIGSSSTDIDAGAFGQGTVSDLILGYTFEQHLSKQVSVSESGYNRANGSKATRSQIEEKLNPSKVISSSSYGKLQFLRIDRYTDGITANELNKFLNSKVSSSNVFYNKGQQFIDAAKKYDIDVAYFVAHCMWETGYGSSTLAKGQTLTSYKGQALSKPVTVYNFFGIGAYDGTANLSGAETAYKYGWTSVDATIEGSANWIATNYIKHSSYKQNTVYKMKWNYGSHQYATDINWCNGIASVMNNLIGYYDNQSKLVYERLVYK</sequence>
<feature type="compositionally biased region" description="Low complexity" evidence="2">
    <location>
        <begin position="382"/>
        <end position="394"/>
    </location>
</feature>
<protein>
    <submittedName>
        <fullName evidence="6">SH3 domain-containing protein</fullName>
    </submittedName>
</protein>
<dbReference type="InterPro" id="IPR052354">
    <property type="entry name" value="Cell_Wall_Dynamics_Protein"/>
</dbReference>
<feature type="compositionally biased region" description="Low complexity" evidence="2">
    <location>
        <begin position="458"/>
        <end position="470"/>
    </location>
</feature>
<feature type="domain" description="SH3b" evidence="5">
    <location>
        <begin position="472"/>
        <end position="534"/>
    </location>
</feature>
<dbReference type="PROSITE" id="PS51781">
    <property type="entry name" value="SH3B"/>
    <property type="match status" value="8"/>
</dbReference>
<feature type="region of interest" description="Disordered" evidence="2">
    <location>
        <begin position="533"/>
        <end position="573"/>
    </location>
</feature>
<accession>A0ABR7JML6</accession>
<feature type="domain" description="SH3b" evidence="5">
    <location>
        <begin position="166"/>
        <end position="228"/>
    </location>
</feature>
<feature type="compositionally biased region" description="Polar residues" evidence="2">
    <location>
        <begin position="403"/>
        <end position="421"/>
    </location>
</feature>
<organism evidence="6 7">
    <name type="scientific">Romboutsia faecis</name>
    <dbReference type="NCBI Taxonomy" id="2764597"/>
    <lineage>
        <taxon>Bacteria</taxon>
        <taxon>Bacillati</taxon>
        <taxon>Bacillota</taxon>
        <taxon>Clostridia</taxon>
        <taxon>Peptostreptococcales</taxon>
        <taxon>Peptostreptococcaceae</taxon>
        <taxon>Romboutsia</taxon>
    </lineage>
</organism>
<evidence type="ECO:0000313" key="7">
    <source>
        <dbReference type="Proteomes" id="UP000609849"/>
    </source>
</evidence>
<feature type="region of interest" description="Disordered" evidence="2">
    <location>
        <begin position="381"/>
        <end position="421"/>
    </location>
</feature>
<gene>
    <name evidence="6" type="ORF">H8923_05325</name>
</gene>
<evidence type="ECO:0000259" key="5">
    <source>
        <dbReference type="PROSITE" id="PS51781"/>
    </source>
</evidence>
<dbReference type="RefSeq" id="WP_187127854.1">
    <property type="nucleotide sequence ID" value="NZ_JACRWE010000002.1"/>
</dbReference>
<dbReference type="Gene3D" id="1.10.530.10">
    <property type="match status" value="1"/>
</dbReference>
<feature type="domain" description="SH3" evidence="4">
    <location>
        <begin position="4"/>
        <end position="88"/>
    </location>
</feature>
<reference evidence="6 7" key="1">
    <citation type="submission" date="2020-08" db="EMBL/GenBank/DDBJ databases">
        <authorList>
            <person name="Liu C."/>
            <person name="Sun Q."/>
        </authorList>
    </citation>
    <scope>NUCLEOTIDE SEQUENCE [LARGE SCALE GENOMIC DNA]</scope>
    <source>
        <strain evidence="6 7">NSJ-18</strain>
    </source>
</reference>
<dbReference type="Pfam" id="PF01832">
    <property type="entry name" value="Glucosaminidase"/>
    <property type="match status" value="1"/>
</dbReference>
<dbReference type="PANTHER" id="PTHR34408:SF2">
    <property type="entry name" value="CELL WALL-BINDING PROTEIN YWSB"/>
    <property type="match status" value="1"/>
</dbReference>
<dbReference type="InterPro" id="IPR001452">
    <property type="entry name" value="SH3_domain"/>
</dbReference>
<name>A0ABR7JML6_9FIRM</name>
<comment type="caution">
    <text evidence="6">The sequence shown here is derived from an EMBL/GenBank/DDBJ whole genome shotgun (WGS) entry which is preliminary data.</text>
</comment>
<feature type="domain" description="SH3b" evidence="5">
    <location>
        <begin position="244"/>
        <end position="306"/>
    </location>
</feature>
<dbReference type="SMART" id="SM00047">
    <property type="entry name" value="LYZ2"/>
    <property type="match status" value="1"/>
</dbReference>
<dbReference type="PROSITE" id="PS50002">
    <property type="entry name" value="SH3"/>
    <property type="match status" value="1"/>
</dbReference>
<feature type="signal peptide" evidence="3">
    <location>
        <begin position="1"/>
        <end position="20"/>
    </location>
</feature>
<feature type="compositionally biased region" description="Low complexity" evidence="2">
    <location>
        <begin position="534"/>
        <end position="546"/>
    </location>
</feature>